<accession>A0ABV8SZ72</accession>
<dbReference type="Gene3D" id="3.30.1540.10">
    <property type="entry name" value="formyl-coa transferase, domain 3"/>
    <property type="match status" value="1"/>
</dbReference>
<comment type="caution">
    <text evidence="1">The sequence shown here is derived from an EMBL/GenBank/DDBJ whole genome shotgun (WGS) entry which is preliminary data.</text>
</comment>
<dbReference type="InterPro" id="IPR003673">
    <property type="entry name" value="CoA-Trfase_fam_III"/>
</dbReference>
<dbReference type="RefSeq" id="WP_380601500.1">
    <property type="nucleotide sequence ID" value="NZ_JBHSDU010000014.1"/>
</dbReference>
<dbReference type="GO" id="GO:0016740">
    <property type="term" value="F:transferase activity"/>
    <property type="evidence" value="ECO:0007669"/>
    <property type="project" value="UniProtKB-KW"/>
</dbReference>
<dbReference type="Proteomes" id="UP001595904">
    <property type="component" value="Unassembled WGS sequence"/>
</dbReference>
<sequence length="378" mass="40682">MNPQTAPLQDLMVLDFSTLLPGPLAGLMLAEAGARVIKIERPGRGDEMRSYVPRAGDNSINFHLLNRGKQSIAIDLKAADALLRLRPLLERADVLIEQFRPGVMESLGLGYESLRKINPRLVYCSITGWGQNGPKSRVAAHDLNYMAETGTLGLSADASGAPVVPPVLAADIAGGTYPAVINILLALRQRERTGQGAYLDIAMGDALFTFAYWAIGNTVMTGESPKPGGDLVSGGSPRYRIYRTADARYIAAAPLEDKFWDNFCRLLELPLPMRAADAPAAEVVAAVQAAIGSKTAEQWRVLFTGQDVCCSIVEDVQQAMRDPHTVARGLFERTVYAEGATIPALPVPIAPMFRSQSAMASAPQLGEHSTLVQLVSDR</sequence>
<keyword evidence="2" id="KW-1185">Reference proteome</keyword>
<name>A0ABV8SZ72_9GAMM</name>
<dbReference type="InterPro" id="IPR023606">
    <property type="entry name" value="CoA-Trfase_III_dom_1_sf"/>
</dbReference>
<reference evidence="2" key="1">
    <citation type="journal article" date="2019" name="Int. J. Syst. Evol. Microbiol.">
        <title>The Global Catalogue of Microorganisms (GCM) 10K type strain sequencing project: providing services to taxonomists for standard genome sequencing and annotation.</title>
        <authorList>
            <consortium name="The Broad Institute Genomics Platform"/>
            <consortium name="The Broad Institute Genome Sequencing Center for Infectious Disease"/>
            <person name="Wu L."/>
            <person name="Ma J."/>
        </authorList>
    </citation>
    <scope>NUCLEOTIDE SEQUENCE [LARGE SCALE GENOMIC DNA]</scope>
    <source>
        <strain evidence="2">CGMCC 1.10759</strain>
    </source>
</reference>
<dbReference type="PANTHER" id="PTHR48228">
    <property type="entry name" value="SUCCINYL-COA--D-CITRAMALATE COA-TRANSFERASE"/>
    <property type="match status" value="1"/>
</dbReference>
<dbReference type="PANTHER" id="PTHR48228:SF5">
    <property type="entry name" value="ALPHA-METHYLACYL-COA RACEMASE"/>
    <property type="match status" value="1"/>
</dbReference>
<organism evidence="1 2">
    <name type="scientific">Steroidobacter flavus</name>
    <dbReference type="NCBI Taxonomy" id="1842136"/>
    <lineage>
        <taxon>Bacteria</taxon>
        <taxon>Pseudomonadati</taxon>
        <taxon>Pseudomonadota</taxon>
        <taxon>Gammaproteobacteria</taxon>
        <taxon>Steroidobacterales</taxon>
        <taxon>Steroidobacteraceae</taxon>
        <taxon>Steroidobacter</taxon>
    </lineage>
</organism>
<keyword evidence="1" id="KW-0808">Transferase</keyword>
<dbReference type="SUPFAM" id="SSF89796">
    <property type="entry name" value="CoA-transferase family III (CaiB/BaiF)"/>
    <property type="match status" value="1"/>
</dbReference>
<dbReference type="Gene3D" id="3.40.50.10540">
    <property type="entry name" value="Crotonobetainyl-coa:carnitine coa-transferase, domain 1"/>
    <property type="match status" value="1"/>
</dbReference>
<gene>
    <name evidence="1" type="ORF">ACFPN2_24510</name>
</gene>
<evidence type="ECO:0000313" key="1">
    <source>
        <dbReference type="EMBL" id="MFC4312267.1"/>
    </source>
</evidence>
<dbReference type="EMBL" id="JBHSDU010000014">
    <property type="protein sequence ID" value="MFC4312267.1"/>
    <property type="molecule type" value="Genomic_DNA"/>
</dbReference>
<dbReference type="InterPro" id="IPR050509">
    <property type="entry name" value="CoA-transferase_III"/>
</dbReference>
<protein>
    <submittedName>
        <fullName evidence="1">CaiB/BaiF CoA transferase family protein</fullName>
    </submittedName>
</protein>
<dbReference type="Pfam" id="PF02515">
    <property type="entry name" value="CoA_transf_3"/>
    <property type="match status" value="1"/>
</dbReference>
<proteinExistence type="predicted"/>
<evidence type="ECO:0000313" key="2">
    <source>
        <dbReference type="Proteomes" id="UP001595904"/>
    </source>
</evidence>
<dbReference type="InterPro" id="IPR044855">
    <property type="entry name" value="CoA-Trfase_III_dom3_sf"/>
</dbReference>